<evidence type="ECO:0000313" key="3">
    <source>
        <dbReference type="Proteomes" id="UP000249185"/>
    </source>
</evidence>
<reference evidence="2 3" key="1">
    <citation type="submission" date="2017-08" db="EMBL/GenBank/DDBJ databases">
        <title>Infants hospitalized years apart are colonized by the same room-sourced microbial strains.</title>
        <authorList>
            <person name="Brooks B."/>
            <person name="Olm M.R."/>
            <person name="Firek B.A."/>
            <person name="Baker R."/>
            <person name="Thomas B.C."/>
            <person name="Morowitz M.J."/>
            <person name="Banfield J.F."/>
        </authorList>
    </citation>
    <scope>NUCLEOTIDE SEQUENCE [LARGE SCALE GENOMIC DNA]</scope>
    <source>
        <strain evidence="2">S2_005_002_R2_34</strain>
    </source>
</reference>
<gene>
    <name evidence="2" type="ORF">DI556_16445</name>
</gene>
<dbReference type="Proteomes" id="UP000249185">
    <property type="component" value="Unassembled WGS sequence"/>
</dbReference>
<comment type="caution">
    <text evidence="2">The sequence shown here is derived from an EMBL/GenBank/DDBJ whole genome shotgun (WGS) entry which is preliminary data.</text>
</comment>
<name>A0A2W5N2S4_RHOSU</name>
<dbReference type="EMBL" id="QFPW01000015">
    <property type="protein sequence ID" value="PZQ47801.1"/>
    <property type="molecule type" value="Genomic_DNA"/>
</dbReference>
<organism evidence="2 3">
    <name type="scientific">Rhodovulum sulfidophilum</name>
    <name type="common">Rhodobacter sulfidophilus</name>
    <dbReference type="NCBI Taxonomy" id="35806"/>
    <lineage>
        <taxon>Bacteria</taxon>
        <taxon>Pseudomonadati</taxon>
        <taxon>Pseudomonadota</taxon>
        <taxon>Alphaproteobacteria</taxon>
        <taxon>Rhodobacterales</taxon>
        <taxon>Paracoccaceae</taxon>
        <taxon>Rhodovulum</taxon>
    </lineage>
</organism>
<sequence>MRGWDEAAREGTGAAAMPIRAMMAEGGAEAAAIEAEVAALYGGMGLVERIEEDLGRGFDGDLSPEGARLYGSFHIGGAEAVERLLDALPPLEGRAVLDIGCGVGGAVRALARRGARVRGVDLTPEFVASARALSRMVGGDPEVFAVGSALDLPYRDRAFDHAIMLHVGMNVADKPRLMAEAARVLRPGGVFAIWDILALGPGTPPGPLPWGVAGETSFPETAEAYLAAAEPWFTEAARIPRLKEGVAFLKELTGATPSRPISEPMRTKLTNLLAALRDGLLAPVELRLIRRG</sequence>
<dbReference type="PANTHER" id="PTHR43591:SF81">
    <property type="entry name" value="MAGNESIUM PROTOPORPHYRIN IX METHYLTRANSFERASE, CHLOROPLASTIC-RELATED"/>
    <property type="match status" value="1"/>
</dbReference>
<dbReference type="Gene3D" id="3.40.50.150">
    <property type="entry name" value="Vaccinia Virus protein VP39"/>
    <property type="match status" value="1"/>
</dbReference>
<accession>A0A2W5N2S4</accession>
<keyword evidence="2" id="KW-0489">Methyltransferase</keyword>
<dbReference type="CDD" id="cd02440">
    <property type="entry name" value="AdoMet_MTases"/>
    <property type="match status" value="1"/>
</dbReference>
<dbReference type="GO" id="GO:0032259">
    <property type="term" value="P:methylation"/>
    <property type="evidence" value="ECO:0007669"/>
    <property type="project" value="UniProtKB-KW"/>
</dbReference>
<dbReference type="SUPFAM" id="SSF53335">
    <property type="entry name" value="S-adenosyl-L-methionine-dependent methyltransferases"/>
    <property type="match status" value="1"/>
</dbReference>
<dbReference type="AlphaFoldDB" id="A0A2W5N2S4"/>
<dbReference type="InterPro" id="IPR013216">
    <property type="entry name" value="Methyltransf_11"/>
</dbReference>
<dbReference type="GO" id="GO:0008757">
    <property type="term" value="F:S-adenosylmethionine-dependent methyltransferase activity"/>
    <property type="evidence" value="ECO:0007669"/>
    <property type="project" value="InterPro"/>
</dbReference>
<evidence type="ECO:0000259" key="1">
    <source>
        <dbReference type="Pfam" id="PF08241"/>
    </source>
</evidence>
<dbReference type="PANTHER" id="PTHR43591">
    <property type="entry name" value="METHYLTRANSFERASE"/>
    <property type="match status" value="1"/>
</dbReference>
<feature type="domain" description="Methyltransferase type 11" evidence="1">
    <location>
        <begin position="97"/>
        <end position="193"/>
    </location>
</feature>
<dbReference type="InterPro" id="IPR029063">
    <property type="entry name" value="SAM-dependent_MTases_sf"/>
</dbReference>
<keyword evidence="2" id="KW-0808">Transferase</keyword>
<protein>
    <submittedName>
        <fullName evidence="2">SAM-dependent methyltransferase</fullName>
    </submittedName>
</protein>
<evidence type="ECO:0000313" key="2">
    <source>
        <dbReference type="EMBL" id="PZQ47801.1"/>
    </source>
</evidence>
<proteinExistence type="predicted"/>
<dbReference type="Pfam" id="PF08241">
    <property type="entry name" value="Methyltransf_11"/>
    <property type="match status" value="1"/>
</dbReference>